<reference evidence="2" key="1">
    <citation type="submission" date="2020-02" db="EMBL/GenBank/DDBJ databases">
        <authorList>
            <person name="Meier V. D."/>
        </authorList>
    </citation>
    <scope>NUCLEOTIDE SEQUENCE</scope>
    <source>
        <strain evidence="2">AVDCRST_MAG79</strain>
    </source>
</reference>
<evidence type="ECO:0000256" key="1">
    <source>
        <dbReference type="SAM" id="MobiDB-lite"/>
    </source>
</evidence>
<dbReference type="EMBL" id="CADCWC010000159">
    <property type="protein sequence ID" value="CAA9530517.1"/>
    <property type="molecule type" value="Genomic_DNA"/>
</dbReference>
<feature type="compositionally biased region" description="Low complexity" evidence="1">
    <location>
        <begin position="1"/>
        <end position="28"/>
    </location>
</feature>
<proteinExistence type="predicted"/>
<feature type="region of interest" description="Disordered" evidence="1">
    <location>
        <begin position="1"/>
        <end position="165"/>
    </location>
</feature>
<protein>
    <submittedName>
        <fullName evidence="2">Uncharacterized protein</fullName>
    </submittedName>
</protein>
<feature type="compositionally biased region" description="Polar residues" evidence="1">
    <location>
        <begin position="85"/>
        <end position="97"/>
    </location>
</feature>
<feature type="non-terminal residue" evidence="2">
    <location>
        <position position="1"/>
    </location>
</feature>
<dbReference type="AlphaFoldDB" id="A0A6J4TTA2"/>
<evidence type="ECO:0000313" key="2">
    <source>
        <dbReference type="EMBL" id="CAA9530517.1"/>
    </source>
</evidence>
<accession>A0A6J4TTA2</accession>
<feature type="compositionally biased region" description="Low complexity" evidence="1">
    <location>
        <begin position="110"/>
        <end position="159"/>
    </location>
</feature>
<name>A0A6J4TTA2_9ACTN</name>
<gene>
    <name evidence="2" type="ORF">AVDCRST_MAG79-870</name>
</gene>
<feature type="non-terminal residue" evidence="2">
    <location>
        <position position="165"/>
    </location>
</feature>
<sequence>WPTSRSPSPSPRSGSRSSTPGSPASSRAGRGRRPRAATVRGVTAARDDALHGRTAGRRRTSTRRPGSTAAAPRPRAGCSICCSTPPANGSRVATSRRGSAWRPGRAVWRASWPGPAGTPAGSSGRSRSPWSGAPTATPTSGWPPRWSRSSARAASASGGPPAPSG</sequence>
<organism evidence="2">
    <name type="scientific">uncultured Thermoleophilia bacterium</name>
    <dbReference type="NCBI Taxonomy" id="1497501"/>
    <lineage>
        <taxon>Bacteria</taxon>
        <taxon>Bacillati</taxon>
        <taxon>Actinomycetota</taxon>
        <taxon>Thermoleophilia</taxon>
        <taxon>environmental samples</taxon>
    </lineage>
</organism>